<reference evidence="1 2" key="1">
    <citation type="submission" date="2016-11" db="EMBL/GenBank/DDBJ databases">
        <authorList>
            <person name="Jaros S."/>
            <person name="Januszkiewicz K."/>
            <person name="Wedrychowicz H."/>
        </authorList>
    </citation>
    <scope>NUCLEOTIDE SEQUENCE [LARGE SCALE GENOMIC DNA]</scope>
    <source>
        <strain evidence="1 2">DSM 26897</strain>
    </source>
</reference>
<evidence type="ECO:0000313" key="1">
    <source>
        <dbReference type="EMBL" id="SHF14701.1"/>
    </source>
</evidence>
<dbReference type="AlphaFoldDB" id="A0A1M4Z9J6"/>
<protein>
    <submittedName>
        <fullName evidence="1">Uncharacterized protein</fullName>
    </submittedName>
</protein>
<name>A0A1M4Z9J6_9BACT</name>
<organism evidence="1 2">
    <name type="scientific">Cnuella takakiae</name>
    <dbReference type="NCBI Taxonomy" id="1302690"/>
    <lineage>
        <taxon>Bacteria</taxon>
        <taxon>Pseudomonadati</taxon>
        <taxon>Bacteroidota</taxon>
        <taxon>Chitinophagia</taxon>
        <taxon>Chitinophagales</taxon>
        <taxon>Chitinophagaceae</taxon>
        <taxon>Cnuella</taxon>
    </lineage>
</organism>
<gene>
    <name evidence="1" type="ORF">SAMN05444008_105141</name>
</gene>
<proteinExistence type="predicted"/>
<sequence length="37" mass="4273">MQSETHYDEIKSIPGQLPKKTFSTKRYGAKAEHKCMC</sequence>
<dbReference type="Proteomes" id="UP000184368">
    <property type="component" value="Unassembled WGS sequence"/>
</dbReference>
<keyword evidence="2" id="KW-1185">Reference proteome</keyword>
<dbReference type="EMBL" id="FQUO01000005">
    <property type="protein sequence ID" value="SHF14701.1"/>
    <property type="molecule type" value="Genomic_DNA"/>
</dbReference>
<evidence type="ECO:0000313" key="2">
    <source>
        <dbReference type="Proteomes" id="UP000184368"/>
    </source>
</evidence>
<accession>A0A1M4Z9J6</accession>